<sequence>MSPQAVSWCAALLCAAVAAGALSRPGRQVRRARLLLAGGGTAGPQGPAPQLWLRQGERRLRRAWQERREWMCVPLGCLVALLGHSVLPLLAGVLAVPVVRRWLAARARQREREAREAAVIDLCGTVAGDLRAGRQPGEAVAEAGGEDLGPGWAAVPAAARFGGDVPRALRKAGSGPGAHGLNGVAACWRVAVDGGAGLAAGLERVAAALAAERDQREELRAQLAGTRSTAAMLAVLPALVLLMGAALGAAPLRVLLHTPAGLGCLVLGGLLEWAGLMWTGRIVRSAAGEAGGGGRS</sequence>
<keyword evidence="5 7" id="KW-0472">Membrane</keyword>
<dbReference type="Pfam" id="PF00482">
    <property type="entry name" value="T2SSF"/>
    <property type="match status" value="1"/>
</dbReference>
<name>A0A7Y7B8C4_STRMO</name>
<feature type="coiled-coil region" evidence="6">
    <location>
        <begin position="202"/>
        <end position="229"/>
    </location>
</feature>
<dbReference type="PANTHER" id="PTHR35007:SF4">
    <property type="entry name" value="CONSERVED TRANSMEMBRANE PROTEIN-RELATED"/>
    <property type="match status" value="1"/>
</dbReference>
<evidence type="ECO:0000259" key="8">
    <source>
        <dbReference type="Pfam" id="PF00482"/>
    </source>
</evidence>
<evidence type="ECO:0000256" key="2">
    <source>
        <dbReference type="ARBA" id="ARBA00022475"/>
    </source>
</evidence>
<proteinExistence type="predicted"/>
<gene>
    <name evidence="9" type="ORF">HG542_25065</name>
</gene>
<evidence type="ECO:0000256" key="5">
    <source>
        <dbReference type="ARBA" id="ARBA00023136"/>
    </source>
</evidence>
<evidence type="ECO:0000256" key="4">
    <source>
        <dbReference type="ARBA" id="ARBA00022989"/>
    </source>
</evidence>
<protein>
    <submittedName>
        <fullName evidence="9">Type II secretion system F family protein</fullName>
    </submittedName>
</protein>
<keyword evidence="3 7" id="KW-0812">Transmembrane</keyword>
<evidence type="ECO:0000256" key="3">
    <source>
        <dbReference type="ARBA" id="ARBA00022692"/>
    </source>
</evidence>
<dbReference type="Proteomes" id="UP000587462">
    <property type="component" value="Unassembled WGS sequence"/>
</dbReference>
<comment type="subcellular location">
    <subcellularLocation>
        <location evidence="1">Cell membrane</location>
        <topology evidence="1">Multi-pass membrane protein</topology>
    </subcellularLocation>
</comment>
<dbReference type="PANTHER" id="PTHR35007">
    <property type="entry name" value="INTEGRAL MEMBRANE PROTEIN-RELATED"/>
    <property type="match status" value="1"/>
</dbReference>
<keyword evidence="10" id="KW-1185">Reference proteome</keyword>
<keyword evidence="4 7" id="KW-1133">Transmembrane helix</keyword>
<keyword evidence="2" id="KW-1003">Cell membrane</keyword>
<dbReference type="InterPro" id="IPR018076">
    <property type="entry name" value="T2SS_GspF_dom"/>
</dbReference>
<evidence type="ECO:0000313" key="9">
    <source>
        <dbReference type="EMBL" id="NVK80902.1"/>
    </source>
</evidence>
<feature type="transmembrane region" description="Helical" evidence="7">
    <location>
        <begin position="256"/>
        <end position="276"/>
    </location>
</feature>
<evidence type="ECO:0000256" key="1">
    <source>
        <dbReference type="ARBA" id="ARBA00004651"/>
    </source>
</evidence>
<feature type="transmembrane region" description="Helical" evidence="7">
    <location>
        <begin position="230"/>
        <end position="250"/>
    </location>
</feature>
<keyword evidence="6" id="KW-0175">Coiled coil</keyword>
<organism evidence="9 10">
    <name type="scientific">Streptomyces morookaense</name>
    <name type="common">Streptoverticillium morookaense</name>
    <dbReference type="NCBI Taxonomy" id="1970"/>
    <lineage>
        <taxon>Bacteria</taxon>
        <taxon>Bacillati</taxon>
        <taxon>Actinomycetota</taxon>
        <taxon>Actinomycetes</taxon>
        <taxon>Kitasatosporales</taxon>
        <taxon>Streptomycetaceae</taxon>
        <taxon>Streptomyces</taxon>
    </lineage>
</organism>
<comment type="caution">
    <text evidence="9">The sequence shown here is derived from an EMBL/GenBank/DDBJ whole genome shotgun (WGS) entry which is preliminary data.</text>
</comment>
<evidence type="ECO:0000256" key="6">
    <source>
        <dbReference type="SAM" id="Coils"/>
    </source>
</evidence>
<feature type="domain" description="Type II secretion system protein GspF" evidence="8">
    <location>
        <begin position="130"/>
        <end position="243"/>
    </location>
</feature>
<dbReference type="GO" id="GO:0005886">
    <property type="term" value="C:plasma membrane"/>
    <property type="evidence" value="ECO:0007669"/>
    <property type="project" value="UniProtKB-SubCell"/>
</dbReference>
<dbReference type="EMBL" id="JABBXF010000066">
    <property type="protein sequence ID" value="NVK80902.1"/>
    <property type="molecule type" value="Genomic_DNA"/>
</dbReference>
<evidence type="ECO:0000313" key="10">
    <source>
        <dbReference type="Proteomes" id="UP000587462"/>
    </source>
</evidence>
<accession>A0A7Y7B8C4</accession>
<evidence type="ECO:0000256" key="7">
    <source>
        <dbReference type="SAM" id="Phobius"/>
    </source>
</evidence>
<dbReference type="AlphaFoldDB" id="A0A7Y7B8C4"/>
<reference evidence="9 10" key="1">
    <citation type="submission" date="2020-04" db="EMBL/GenBank/DDBJ databases">
        <title>Draft Genome Sequence of Streptomyces morookaense DSM 40503, an 8-azaguanine-producing strain.</title>
        <authorList>
            <person name="Qi J."/>
            <person name="Gao J.-M."/>
        </authorList>
    </citation>
    <scope>NUCLEOTIDE SEQUENCE [LARGE SCALE GENOMIC DNA]</scope>
    <source>
        <strain evidence="9 10">DSM 40503</strain>
    </source>
</reference>